<dbReference type="InterPro" id="IPR041698">
    <property type="entry name" value="Methyltransf_25"/>
</dbReference>
<comment type="caution">
    <text evidence="7">The sequence shown here is derived from an EMBL/GenBank/DDBJ whole genome shotgun (WGS) entry which is preliminary data.</text>
</comment>
<comment type="pathway">
    <text evidence="1">Lipid metabolism.</text>
</comment>
<name>X0TJR4_9ZZZZ</name>
<keyword evidence="2" id="KW-0489">Methyltransferase</keyword>
<feature type="non-terminal residue" evidence="7">
    <location>
        <position position="109"/>
    </location>
</feature>
<reference evidence="7" key="1">
    <citation type="journal article" date="2014" name="Front. Microbiol.">
        <title>High frequency of phylogenetically diverse reductive dehalogenase-homologous genes in deep subseafloor sedimentary metagenomes.</title>
        <authorList>
            <person name="Kawai M."/>
            <person name="Futagami T."/>
            <person name="Toyoda A."/>
            <person name="Takaki Y."/>
            <person name="Nishi S."/>
            <person name="Hori S."/>
            <person name="Arai W."/>
            <person name="Tsubouchi T."/>
            <person name="Morono Y."/>
            <person name="Uchiyama I."/>
            <person name="Ito T."/>
            <person name="Fujiyama A."/>
            <person name="Inagaki F."/>
            <person name="Takami H."/>
        </authorList>
    </citation>
    <scope>NUCLEOTIDE SEQUENCE</scope>
    <source>
        <strain evidence="7">Expedition CK06-06</strain>
    </source>
</reference>
<accession>X0TJR4</accession>
<keyword evidence="3" id="KW-0808">Transferase</keyword>
<dbReference type="AlphaFoldDB" id="X0TJR4"/>
<proteinExistence type="predicted"/>
<evidence type="ECO:0000256" key="1">
    <source>
        <dbReference type="ARBA" id="ARBA00005189"/>
    </source>
</evidence>
<dbReference type="GO" id="GO:0000234">
    <property type="term" value="F:phosphoethanolamine N-methyltransferase activity"/>
    <property type="evidence" value="ECO:0007669"/>
    <property type="project" value="UniProtKB-EC"/>
</dbReference>
<dbReference type="PANTHER" id="PTHR44307">
    <property type="entry name" value="PHOSPHOETHANOLAMINE METHYLTRANSFERASE"/>
    <property type="match status" value="1"/>
</dbReference>
<feature type="domain" description="Methyltransferase" evidence="6">
    <location>
        <begin position="30"/>
        <end position="106"/>
    </location>
</feature>
<dbReference type="EMBL" id="BARS01018379">
    <property type="protein sequence ID" value="GAF93798.1"/>
    <property type="molecule type" value="Genomic_DNA"/>
</dbReference>
<dbReference type="Gene3D" id="3.40.50.150">
    <property type="entry name" value="Vaccinia Virus protein VP39"/>
    <property type="match status" value="1"/>
</dbReference>
<organism evidence="7">
    <name type="scientific">marine sediment metagenome</name>
    <dbReference type="NCBI Taxonomy" id="412755"/>
    <lineage>
        <taxon>unclassified sequences</taxon>
        <taxon>metagenomes</taxon>
        <taxon>ecological metagenomes</taxon>
    </lineage>
</organism>
<dbReference type="SUPFAM" id="SSF53335">
    <property type="entry name" value="S-adenosyl-L-methionine-dependent methyltransferases"/>
    <property type="match status" value="1"/>
</dbReference>
<dbReference type="Pfam" id="PF13649">
    <property type="entry name" value="Methyltransf_25"/>
    <property type="match status" value="1"/>
</dbReference>
<evidence type="ECO:0000256" key="5">
    <source>
        <dbReference type="ARBA" id="ARBA00047622"/>
    </source>
</evidence>
<protein>
    <recommendedName>
        <fullName evidence="6">Methyltransferase domain-containing protein</fullName>
    </recommendedName>
</protein>
<gene>
    <name evidence="7" type="ORF">S01H1_29906</name>
</gene>
<comment type="catalytic activity">
    <reaction evidence="5">
        <text>phosphoethanolamine + S-adenosyl-L-methionine = N-methylethanolamine phosphate + S-adenosyl-L-homocysteine + H(+)</text>
        <dbReference type="Rhea" id="RHEA:20365"/>
        <dbReference type="ChEBI" id="CHEBI:15378"/>
        <dbReference type="ChEBI" id="CHEBI:57781"/>
        <dbReference type="ChEBI" id="CHEBI:57856"/>
        <dbReference type="ChEBI" id="CHEBI:58190"/>
        <dbReference type="ChEBI" id="CHEBI:59789"/>
        <dbReference type="EC" id="2.1.1.103"/>
    </reaction>
    <physiologicalReaction direction="left-to-right" evidence="5">
        <dbReference type="Rhea" id="RHEA:20366"/>
    </physiologicalReaction>
</comment>
<dbReference type="InterPro" id="IPR029063">
    <property type="entry name" value="SAM-dependent_MTases_sf"/>
</dbReference>
<evidence type="ECO:0000256" key="4">
    <source>
        <dbReference type="ARBA" id="ARBA00025707"/>
    </source>
</evidence>
<dbReference type="CDD" id="cd02440">
    <property type="entry name" value="AdoMet_MTases"/>
    <property type="match status" value="1"/>
</dbReference>
<dbReference type="GO" id="GO:0032259">
    <property type="term" value="P:methylation"/>
    <property type="evidence" value="ECO:0007669"/>
    <property type="project" value="UniProtKB-KW"/>
</dbReference>
<dbReference type="PANTHER" id="PTHR44307:SF2">
    <property type="entry name" value="PHOSPHOETHANOLAMINE METHYLTRANSFERASE ISOFORM X1"/>
    <property type="match status" value="1"/>
</dbReference>
<comment type="pathway">
    <text evidence="4">Phospholipid metabolism.</text>
</comment>
<sequence>MIQLLWNGPISEVKMAKYIESLQLVAEQRVLDVGCGCGEMLIRLCERFQVQGTGIDSSSDHIAEARRRAVGRVPESRVRFVEADAQSFPIDPDSLHLATCMGASHAFGL</sequence>
<evidence type="ECO:0000256" key="3">
    <source>
        <dbReference type="ARBA" id="ARBA00022679"/>
    </source>
</evidence>
<evidence type="ECO:0000256" key="2">
    <source>
        <dbReference type="ARBA" id="ARBA00022603"/>
    </source>
</evidence>
<evidence type="ECO:0000259" key="6">
    <source>
        <dbReference type="Pfam" id="PF13649"/>
    </source>
</evidence>
<evidence type="ECO:0000313" key="7">
    <source>
        <dbReference type="EMBL" id="GAF93798.1"/>
    </source>
</evidence>